<dbReference type="GO" id="GO:0031464">
    <property type="term" value="C:Cul4A-RING E3 ubiquitin ligase complex"/>
    <property type="evidence" value="ECO:0007669"/>
    <property type="project" value="TreeGrafter"/>
</dbReference>
<evidence type="ECO:0000256" key="3">
    <source>
        <dbReference type="ARBA" id="ARBA00014394"/>
    </source>
</evidence>
<dbReference type="FunFam" id="1.20.58.1480:FF:000007">
    <property type="entry name" value="Lon protease homolog"/>
    <property type="match status" value="1"/>
</dbReference>
<dbReference type="Pfam" id="PF02190">
    <property type="entry name" value="LON_substr_bdg"/>
    <property type="match status" value="1"/>
</dbReference>
<dbReference type="RefSeq" id="XP_021275968.1">
    <property type="nucleotide sequence ID" value="XM_021420293.1"/>
</dbReference>
<dbReference type="AlphaFoldDB" id="A0A6J0ZM75"/>
<evidence type="ECO:0000313" key="10">
    <source>
        <dbReference type="Proteomes" id="UP000504621"/>
    </source>
</evidence>
<dbReference type="SUPFAM" id="SSF88697">
    <property type="entry name" value="PUA domain-like"/>
    <property type="match status" value="1"/>
</dbReference>
<evidence type="ECO:0000259" key="9">
    <source>
        <dbReference type="PROSITE" id="PS51788"/>
    </source>
</evidence>
<dbReference type="PROSITE" id="PS51788">
    <property type="entry name" value="CULT"/>
    <property type="match status" value="1"/>
</dbReference>
<dbReference type="PANTHER" id="PTHR14255">
    <property type="entry name" value="CEREBLON"/>
    <property type="match status" value="1"/>
</dbReference>
<gene>
    <name evidence="11" type="primary">LOC110410544</name>
</gene>
<dbReference type="Gene3D" id="2.30.130.40">
    <property type="entry name" value="LON domain-like"/>
    <property type="match status" value="1"/>
</dbReference>
<reference evidence="11" key="1">
    <citation type="submission" date="2025-08" db="UniProtKB">
        <authorList>
            <consortium name="RefSeq"/>
        </authorList>
    </citation>
    <scope>IDENTIFICATION</scope>
    <source>
        <tissue evidence="11">Leaf</tissue>
    </source>
</reference>
<dbReference type="OrthoDB" id="267517at2759"/>
<accession>A0A6J0ZM75</accession>
<dbReference type="GeneID" id="110410544"/>
<dbReference type="CDD" id="cd15777">
    <property type="entry name" value="CRBN_C_like"/>
    <property type="match status" value="1"/>
</dbReference>
<comment type="similarity">
    <text evidence="2">Belongs to the 4-toluene sulfonate uptake permease (TSUP) (TC 2.A.102) family.</text>
</comment>
<evidence type="ECO:0000256" key="5">
    <source>
        <dbReference type="ARBA" id="ARBA00046075"/>
    </source>
</evidence>
<evidence type="ECO:0000256" key="2">
    <source>
        <dbReference type="ARBA" id="ARBA00009142"/>
    </source>
</evidence>
<keyword evidence="10" id="KW-1185">Reference proteome</keyword>
<dbReference type="SMART" id="SM00464">
    <property type="entry name" value="LON"/>
    <property type="match status" value="1"/>
</dbReference>
<dbReference type="GO" id="GO:0016567">
    <property type="term" value="P:protein ubiquitination"/>
    <property type="evidence" value="ECO:0007669"/>
    <property type="project" value="TreeGrafter"/>
</dbReference>
<dbReference type="PANTHER" id="PTHR14255:SF4">
    <property type="entry name" value="PROTEIN CEREBLON"/>
    <property type="match status" value="1"/>
</dbReference>
<organism evidence="10 11">
    <name type="scientific">Herrania umbratica</name>
    <dbReference type="NCBI Taxonomy" id="108875"/>
    <lineage>
        <taxon>Eukaryota</taxon>
        <taxon>Viridiplantae</taxon>
        <taxon>Streptophyta</taxon>
        <taxon>Embryophyta</taxon>
        <taxon>Tracheophyta</taxon>
        <taxon>Spermatophyta</taxon>
        <taxon>Magnoliopsida</taxon>
        <taxon>eudicotyledons</taxon>
        <taxon>Gunneridae</taxon>
        <taxon>Pentapetalae</taxon>
        <taxon>rosids</taxon>
        <taxon>malvids</taxon>
        <taxon>Malvales</taxon>
        <taxon>Malvaceae</taxon>
        <taxon>Byttnerioideae</taxon>
        <taxon>Herrania</taxon>
    </lineage>
</organism>
<evidence type="ECO:0000256" key="1">
    <source>
        <dbReference type="ARBA" id="ARBA00005293"/>
    </source>
</evidence>
<feature type="domain" description="CULT" evidence="9">
    <location>
        <begin position="414"/>
        <end position="537"/>
    </location>
</feature>
<comment type="subunit">
    <text evidence="6">Likely a component of a DCX (DDB1-CUL4-X-box) protein ligase complex. May interact with pic/DDB1.</text>
</comment>
<feature type="compositionally biased region" description="Acidic residues" evidence="7">
    <location>
        <begin position="230"/>
        <end position="243"/>
    </location>
</feature>
<sequence length="538" mass="61372">MEDEVERRQIEQILELDDEELQIEEVEGLAESSDDDRDATGVPSIDKFTFNTDLTSLHSYLGEVDDTHHSFAFWEGGAILNLPLFYLEGVVLFPGATLPLRVIQPNFVAAVNRALTQADAPYTMGVVRVYRDSDDGRLRLAKIGTTAEIRQFRSLEDGTINVVTRGQQRFRLRRRWIDAEGAPCGEIQIIDEDVPLRTPRDAYAKLIPFSNLQSQQMLSLNASSRKDGNEENNSEANSEESFENELSQTEKRIHQSAIGACYESDRTDESTNSDDNNKLSESDIQSGSLCRNDSSFMGSSPSKHEKQIRNAGLGSIAHKVARRRSHLSCTVSRAFWPYWVYRMYDSYCLAQKAAVMWKQIVGIPSMDGFVKKPDLLSFYIASKIPISEPTRQELLEIDGISYRLRREIELLERLDRIRCKICQNLLARRRDMLVMSSDGPLGAFVNPHGFVHEVMTFYKANGLSLRGRPAKEFSWFPGSWRNFIDERAVKQQIRYAWTIINCASCETHMGWLFTATNEKLKPKSFWGIRSCQVTDEMR</sequence>
<comment type="function">
    <text evidence="5">Substrate recognition component of a DCX (DDB1-CUL4-X-box) E3 protein ligase complex that mediates the ubiquitination and subsequent proteasomal degradation of target proteins. Has an essential role in mediating growth by negatively regulating insulin signaling. It also has a role in maintaining presynaptic function in the neuromuscular junction synapses of third-instar larvae.</text>
</comment>
<dbReference type="Gene3D" id="1.20.58.1480">
    <property type="match status" value="1"/>
</dbReference>
<dbReference type="FunFam" id="2.170.150.20:FF:000005">
    <property type="entry name" value="Blast:Protein cereblon homolog"/>
    <property type="match status" value="1"/>
</dbReference>
<proteinExistence type="inferred from homology"/>
<comment type="similarity">
    <text evidence="1">Belongs to the CRBN family.</text>
</comment>
<dbReference type="PROSITE" id="PS51787">
    <property type="entry name" value="LON_N"/>
    <property type="match status" value="1"/>
</dbReference>
<protein>
    <recommendedName>
        <fullName evidence="3">Protein cereblon</fullName>
    </recommendedName>
    <alternativeName>
        <fullName evidence="4">Protein ohgata</fullName>
    </alternativeName>
</protein>
<dbReference type="InterPro" id="IPR003111">
    <property type="entry name" value="Lon_prtase_N"/>
</dbReference>
<dbReference type="InterPro" id="IPR034750">
    <property type="entry name" value="CULT"/>
</dbReference>
<feature type="compositionally biased region" description="Basic and acidic residues" evidence="7">
    <location>
        <begin position="263"/>
        <end position="281"/>
    </location>
</feature>
<evidence type="ECO:0000313" key="11">
    <source>
        <dbReference type="RefSeq" id="XP_021275968.1"/>
    </source>
</evidence>
<dbReference type="Gene3D" id="2.170.150.20">
    <property type="entry name" value="Peptide methionine sulfoxide reductase"/>
    <property type="match status" value="2"/>
</dbReference>
<evidence type="ECO:0000256" key="4">
    <source>
        <dbReference type="ARBA" id="ARBA00030079"/>
    </source>
</evidence>
<dbReference type="InterPro" id="IPR046336">
    <property type="entry name" value="Lon_prtase_N_sf"/>
</dbReference>
<feature type="region of interest" description="Disordered" evidence="7">
    <location>
        <begin position="261"/>
        <end position="304"/>
    </location>
</feature>
<dbReference type="Proteomes" id="UP000504621">
    <property type="component" value="Unplaced"/>
</dbReference>
<evidence type="ECO:0000256" key="7">
    <source>
        <dbReference type="SAM" id="MobiDB-lite"/>
    </source>
</evidence>
<evidence type="ECO:0000256" key="6">
    <source>
        <dbReference type="ARBA" id="ARBA00046796"/>
    </source>
</evidence>
<dbReference type="InterPro" id="IPR015947">
    <property type="entry name" value="PUA-like_sf"/>
</dbReference>
<feature type="region of interest" description="Disordered" evidence="7">
    <location>
        <begin position="222"/>
        <end position="249"/>
    </location>
</feature>
<feature type="domain" description="Lon N-terminal" evidence="8">
    <location>
        <begin position="82"/>
        <end position="415"/>
    </location>
</feature>
<feature type="compositionally biased region" description="Polar residues" evidence="7">
    <location>
        <begin position="282"/>
        <end position="301"/>
    </location>
</feature>
<evidence type="ECO:0000259" key="8">
    <source>
        <dbReference type="PROSITE" id="PS51787"/>
    </source>
</evidence>
<name>A0A6J0ZM75_9ROSI</name>